<keyword evidence="1" id="KW-1133">Transmembrane helix</keyword>
<proteinExistence type="predicted"/>
<feature type="transmembrane region" description="Helical" evidence="1">
    <location>
        <begin position="12"/>
        <end position="34"/>
    </location>
</feature>
<gene>
    <name evidence="2" type="ORF">KOI35_25520</name>
</gene>
<keyword evidence="1" id="KW-0812">Transmembrane</keyword>
<organism evidence="2 3">
    <name type="scientific">Paractinoplanes bogorensis</name>
    <dbReference type="NCBI Taxonomy" id="1610840"/>
    <lineage>
        <taxon>Bacteria</taxon>
        <taxon>Bacillati</taxon>
        <taxon>Actinomycetota</taxon>
        <taxon>Actinomycetes</taxon>
        <taxon>Micromonosporales</taxon>
        <taxon>Micromonosporaceae</taxon>
        <taxon>Paractinoplanes</taxon>
    </lineage>
</organism>
<comment type="caution">
    <text evidence="2">The sequence shown here is derived from an EMBL/GenBank/DDBJ whole genome shotgun (WGS) entry which is preliminary data.</text>
</comment>
<accession>A0ABS5YTX0</accession>
<sequence length="75" mass="7769">MEPTTYAEVAGMVAWFGVLGMVVAGLALIAVKVVRADEVPAYVRGRIQWWTAHNAGFMLGGLVLAVAGLIGAAAL</sequence>
<name>A0ABS5YTX0_9ACTN</name>
<protein>
    <submittedName>
        <fullName evidence="2">Uncharacterized protein</fullName>
    </submittedName>
</protein>
<feature type="transmembrane region" description="Helical" evidence="1">
    <location>
        <begin position="55"/>
        <end position="74"/>
    </location>
</feature>
<dbReference type="RefSeq" id="WP_215790913.1">
    <property type="nucleotide sequence ID" value="NZ_JAHKKG010000008.1"/>
</dbReference>
<evidence type="ECO:0000313" key="3">
    <source>
        <dbReference type="Proteomes" id="UP001519654"/>
    </source>
</evidence>
<dbReference type="EMBL" id="JAHKKG010000008">
    <property type="protein sequence ID" value="MBU2666875.1"/>
    <property type="molecule type" value="Genomic_DNA"/>
</dbReference>
<reference evidence="2 3" key="1">
    <citation type="submission" date="2021-06" db="EMBL/GenBank/DDBJ databases">
        <title>Actinoplanes lichenicola sp. nov., and Actinoplanes ovalisporus sp. nov., isolated from lichen in Thailand.</title>
        <authorList>
            <person name="Saeng-In P."/>
            <person name="Kanchanasin P."/>
            <person name="Yuki M."/>
            <person name="Kudo T."/>
            <person name="Ohkuma M."/>
            <person name="Phongsopitanun W."/>
            <person name="Tanasupawat S."/>
        </authorList>
    </citation>
    <scope>NUCLEOTIDE SEQUENCE [LARGE SCALE GENOMIC DNA]</scope>
    <source>
        <strain evidence="2 3">NBRC 110975</strain>
    </source>
</reference>
<keyword evidence="1" id="KW-0472">Membrane</keyword>
<dbReference type="Proteomes" id="UP001519654">
    <property type="component" value="Unassembled WGS sequence"/>
</dbReference>
<evidence type="ECO:0000256" key="1">
    <source>
        <dbReference type="SAM" id="Phobius"/>
    </source>
</evidence>
<keyword evidence="3" id="KW-1185">Reference proteome</keyword>
<evidence type="ECO:0000313" key="2">
    <source>
        <dbReference type="EMBL" id="MBU2666875.1"/>
    </source>
</evidence>